<keyword evidence="2" id="KW-0378">Hydrolase</keyword>
<dbReference type="InterPro" id="IPR029058">
    <property type="entry name" value="AB_hydrolase_fold"/>
</dbReference>
<evidence type="ECO:0000256" key="2">
    <source>
        <dbReference type="ARBA" id="ARBA00022801"/>
    </source>
</evidence>
<dbReference type="RefSeq" id="WP_192599994.1">
    <property type="nucleotide sequence ID" value="NZ_JADBEL010000025.1"/>
</dbReference>
<feature type="domain" description="AB hydrolase-1" evidence="3">
    <location>
        <begin position="30"/>
        <end position="137"/>
    </location>
</feature>
<reference evidence="4" key="1">
    <citation type="submission" date="2020-10" db="EMBL/GenBank/DDBJ databases">
        <title>Genomic Encyclopedia of Type Strains, Phase IV (KMG-IV): sequencing the most valuable type-strain genomes for metagenomic binning, comparative biology and taxonomic classification.</title>
        <authorList>
            <person name="Goeker M."/>
        </authorList>
    </citation>
    <scope>NUCLEOTIDE SEQUENCE</scope>
    <source>
        <strain evidence="4">DSM 13886</strain>
    </source>
</reference>
<evidence type="ECO:0000313" key="5">
    <source>
        <dbReference type="Proteomes" id="UP000658225"/>
    </source>
</evidence>
<name>A0A927MNX5_9BACL</name>
<dbReference type="GO" id="GO:0004177">
    <property type="term" value="F:aminopeptidase activity"/>
    <property type="evidence" value="ECO:0007669"/>
    <property type="project" value="UniProtKB-EC"/>
</dbReference>
<dbReference type="AlphaFoldDB" id="A0A927MNX5"/>
<keyword evidence="5" id="KW-1185">Reference proteome</keyword>
<comment type="caution">
    <text evidence="4">The sequence shown here is derived from an EMBL/GenBank/DDBJ whole genome shotgun (WGS) entry which is preliminary data.</text>
</comment>
<evidence type="ECO:0000313" key="4">
    <source>
        <dbReference type="EMBL" id="MBE1556332.1"/>
    </source>
</evidence>
<dbReference type="InterPro" id="IPR002410">
    <property type="entry name" value="Peptidase_S33"/>
</dbReference>
<dbReference type="PANTHER" id="PTHR43329">
    <property type="entry name" value="EPOXIDE HYDROLASE"/>
    <property type="match status" value="1"/>
</dbReference>
<organism evidence="4 5">
    <name type="scientific">Sporosarcina limicola</name>
    <dbReference type="NCBI Taxonomy" id="34101"/>
    <lineage>
        <taxon>Bacteria</taxon>
        <taxon>Bacillati</taxon>
        <taxon>Bacillota</taxon>
        <taxon>Bacilli</taxon>
        <taxon>Bacillales</taxon>
        <taxon>Caryophanaceae</taxon>
        <taxon>Sporosarcina</taxon>
    </lineage>
</organism>
<accession>A0A927MNX5</accession>
<dbReference type="SUPFAM" id="SSF53474">
    <property type="entry name" value="alpha/beta-Hydrolases"/>
    <property type="match status" value="1"/>
</dbReference>
<comment type="similarity">
    <text evidence="1">Belongs to the peptidase S33 family.</text>
</comment>
<dbReference type="Proteomes" id="UP000658225">
    <property type="component" value="Unassembled WGS sequence"/>
</dbReference>
<dbReference type="InterPro" id="IPR000073">
    <property type="entry name" value="AB_hydrolase_1"/>
</dbReference>
<dbReference type="EMBL" id="JADBEL010000025">
    <property type="protein sequence ID" value="MBE1556332.1"/>
    <property type="molecule type" value="Genomic_DNA"/>
</dbReference>
<proteinExistence type="inferred from homology"/>
<sequence length="311" mass="36618">MKNSISVVQKVKINGMDQYIFISSNDINNPLLLVLHGGPGDTCQPLMKKYNKKLEECYTVVVLEQRGYGKSYYKFEKEDNINIDMYVNDIYELSKLLLAQFKKKKLYVMGHSWGSVLGLKFIMTYPELIKKYIGCGQVVNMEKVCKESYNFALEKNTEKGNKKIIEKIKDIDCTYSDDNWFNNLLFITKQVVKHGGSIYNESSYNKFIFTFLKSYDYSFKDTIKRQKGSIQGIKYLWPELMHVNFEAIDSFDVPVIFIEGRHDYHASSKEVEKYYQTIKSEKELYWFEYSAHFPQWDEAKKFNKIMCSLVK</sequence>
<dbReference type="GO" id="GO:0006508">
    <property type="term" value="P:proteolysis"/>
    <property type="evidence" value="ECO:0007669"/>
    <property type="project" value="InterPro"/>
</dbReference>
<dbReference type="PRINTS" id="PR00793">
    <property type="entry name" value="PROAMNOPTASE"/>
</dbReference>
<dbReference type="Gene3D" id="3.40.50.1820">
    <property type="entry name" value="alpha/beta hydrolase"/>
    <property type="match status" value="1"/>
</dbReference>
<dbReference type="Pfam" id="PF00561">
    <property type="entry name" value="Abhydrolase_1"/>
    <property type="match status" value="1"/>
</dbReference>
<gene>
    <name evidence="4" type="ORF">H4683_003456</name>
</gene>
<protein>
    <submittedName>
        <fullName evidence="4">Pimeloyl-ACP methyl ester carboxylesterase</fullName>
    </submittedName>
</protein>
<evidence type="ECO:0000259" key="3">
    <source>
        <dbReference type="Pfam" id="PF00561"/>
    </source>
</evidence>
<evidence type="ECO:0000256" key="1">
    <source>
        <dbReference type="ARBA" id="ARBA00010088"/>
    </source>
</evidence>